<keyword evidence="3" id="KW-1185">Reference proteome</keyword>
<gene>
    <name evidence="2" type="ORF">ACFOUV_12725</name>
</gene>
<keyword evidence="1" id="KW-1133">Transmembrane helix</keyword>
<protein>
    <recommendedName>
        <fullName evidence="4">DUF1700 domain-containing protein</fullName>
    </recommendedName>
</protein>
<evidence type="ECO:0000256" key="1">
    <source>
        <dbReference type="SAM" id="Phobius"/>
    </source>
</evidence>
<keyword evidence="1" id="KW-0472">Membrane</keyword>
<accession>A0ABV8H306</accession>
<feature type="transmembrane region" description="Helical" evidence="1">
    <location>
        <begin position="160"/>
        <end position="179"/>
    </location>
</feature>
<evidence type="ECO:0000313" key="3">
    <source>
        <dbReference type="Proteomes" id="UP001595772"/>
    </source>
</evidence>
<reference evidence="3" key="1">
    <citation type="journal article" date="2019" name="Int. J. Syst. Evol. Microbiol.">
        <title>The Global Catalogue of Microorganisms (GCM) 10K type strain sequencing project: providing services to taxonomists for standard genome sequencing and annotation.</title>
        <authorList>
            <consortium name="The Broad Institute Genomics Platform"/>
            <consortium name="The Broad Institute Genome Sequencing Center for Infectious Disease"/>
            <person name="Wu L."/>
            <person name="Ma J."/>
        </authorList>
    </citation>
    <scope>NUCLEOTIDE SEQUENCE [LARGE SCALE GENOMIC DNA]</scope>
    <source>
        <strain evidence="3">IBRC-M 10703</strain>
    </source>
</reference>
<evidence type="ECO:0000313" key="2">
    <source>
        <dbReference type="EMBL" id="MFC4024661.1"/>
    </source>
</evidence>
<proteinExistence type="predicted"/>
<feature type="transmembrane region" description="Helical" evidence="1">
    <location>
        <begin position="87"/>
        <end position="107"/>
    </location>
</feature>
<evidence type="ECO:0008006" key="4">
    <source>
        <dbReference type="Google" id="ProtNLM"/>
    </source>
</evidence>
<feature type="transmembrane region" description="Helical" evidence="1">
    <location>
        <begin position="191"/>
        <end position="211"/>
    </location>
</feature>
<dbReference type="Proteomes" id="UP001595772">
    <property type="component" value="Unassembled WGS sequence"/>
</dbReference>
<name>A0ABV8H306_9BACI</name>
<dbReference type="RefSeq" id="WP_379497148.1">
    <property type="nucleotide sequence ID" value="NZ_JBHSAO010000008.1"/>
</dbReference>
<feature type="transmembrane region" description="Helical" evidence="1">
    <location>
        <begin position="119"/>
        <end position="140"/>
    </location>
</feature>
<organism evidence="2 3">
    <name type="scientific">Oceanobacillus longus</name>
    <dbReference type="NCBI Taxonomy" id="930120"/>
    <lineage>
        <taxon>Bacteria</taxon>
        <taxon>Bacillati</taxon>
        <taxon>Bacillota</taxon>
        <taxon>Bacilli</taxon>
        <taxon>Bacillales</taxon>
        <taxon>Bacillaceae</taxon>
        <taxon>Oceanobacillus</taxon>
    </lineage>
</organism>
<dbReference type="EMBL" id="JBHSAO010000008">
    <property type="protein sequence ID" value="MFC4024661.1"/>
    <property type="molecule type" value="Genomic_DNA"/>
</dbReference>
<keyword evidence="1" id="KW-0812">Transmembrane</keyword>
<comment type="caution">
    <text evidence="2">The sequence shown here is derived from an EMBL/GenBank/DDBJ whole genome shotgun (WGS) entry which is preliminary data.</text>
</comment>
<dbReference type="Pfam" id="PF22564">
    <property type="entry name" value="HAAS"/>
    <property type="match status" value="1"/>
</dbReference>
<sequence length="219" mass="25292">MNVDEEDLFQGIASQRFLNELAKEIGDHPDKHNIMAEYELHVYDLLQEEAVNEEGIYEKLVNRLGSPKVLAALWKQETAVTPRKMQWLFVLCNCAIFFGGALMTIGYNVYDWIWLESLWAGLTDATSIIILVYILFWGLLGYEIGKAFGARGYKLLRKTFMFSIVPNLILMYLIIFKLIPYEWFQPILSVRFTVVCILCTGLLYPISLLGYQWGRKVSV</sequence>